<dbReference type="OrthoDB" id="2364494at2759"/>
<organism evidence="1 2">
    <name type="scientific">Gigaspora rosea</name>
    <dbReference type="NCBI Taxonomy" id="44941"/>
    <lineage>
        <taxon>Eukaryota</taxon>
        <taxon>Fungi</taxon>
        <taxon>Fungi incertae sedis</taxon>
        <taxon>Mucoromycota</taxon>
        <taxon>Glomeromycotina</taxon>
        <taxon>Glomeromycetes</taxon>
        <taxon>Diversisporales</taxon>
        <taxon>Gigasporaceae</taxon>
        <taxon>Gigaspora</taxon>
    </lineage>
</organism>
<protein>
    <recommendedName>
        <fullName evidence="3">Serine-threonine/tyrosine-protein kinase catalytic domain-containing protein</fullName>
    </recommendedName>
</protein>
<gene>
    <name evidence="1" type="ORF">C2G38_2126435</name>
</gene>
<dbReference type="InterPro" id="IPR011009">
    <property type="entry name" value="Kinase-like_dom_sf"/>
</dbReference>
<reference evidence="1 2" key="1">
    <citation type="submission" date="2018-06" db="EMBL/GenBank/DDBJ databases">
        <title>Comparative genomics reveals the genomic features of Rhizophagus irregularis, R. cerebriforme, R. diaphanum and Gigaspora rosea, and their symbiotic lifestyle signature.</title>
        <authorList>
            <person name="Morin E."/>
            <person name="San Clemente H."/>
            <person name="Chen E.C.H."/>
            <person name="De La Providencia I."/>
            <person name="Hainaut M."/>
            <person name="Kuo A."/>
            <person name="Kohler A."/>
            <person name="Murat C."/>
            <person name="Tang N."/>
            <person name="Roy S."/>
            <person name="Loubradou J."/>
            <person name="Henrissat B."/>
            <person name="Grigoriev I.V."/>
            <person name="Corradi N."/>
            <person name="Roux C."/>
            <person name="Martin F.M."/>
        </authorList>
    </citation>
    <scope>NUCLEOTIDE SEQUENCE [LARGE SCALE GENOMIC DNA]</scope>
    <source>
        <strain evidence="1 2">DAOM 194757</strain>
    </source>
</reference>
<accession>A0A397TWY8</accession>
<sequence length="94" mass="10723">MLPSQSLNLYAIIIHIYKGGREIPVEGTPDSCIQLYKRCWNYDPNQPPELEEIQESLLNLSGKENFGTSKFDEFILYITPKISNSDIQLSTNSN</sequence>
<dbReference type="SUPFAM" id="SSF56112">
    <property type="entry name" value="Protein kinase-like (PK-like)"/>
    <property type="match status" value="1"/>
</dbReference>
<dbReference type="AlphaFoldDB" id="A0A397TWY8"/>
<dbReference type="EMBL" id="QKWP01002879">
    <property type="protein sequence ID" value="RIB01931.1"/>
    <property type="molecule type" value="Genomic_DNA"/>
</dbReference>
<evidence type="ECO:0000313" key="2">
    <source>
        <dbReference type="Proteomes" id="UP000266673"/>
    </source>
</evidence>
<evidence type="ECO:0000313" key="1">
    <source>
        <dbReference type="EMBL" id="RIB01931.1"/>
    </source>
</evidence>
<keyword evidence="2" id="KW-1185">Reference proteome</keyword>
<dbReference type="Proteomes" id="UP000266673">
    <property type="component" value="Unassembled WGS sequence"/>
</dbReference>
<feature type="non-terminal residue" evidence="1">
    <location>
        <position position="94"/>
    </location>
</feature>
<evidence type="ECO:0008006" key="3">
    <source>
        <dbReference type="Google" id="ProtNLM"/>
    </source>
</evidence>
<name>A0A397TWY8_9GLOM</name>
<proteinExistence type="predicted"/>
<comment type="caution">
    <text evidence="1">The sequence shown here is derived from an EMBL/GenBank/DDBJ whole genome shotgun (WGS) entry which is preliminary data.</text>
</comment>